<dbReference type="EMBL" id="QBKU01000005">
    <property type="protein sequence ID" value="PTX74075.1"/>
    <property type="molecule type" value="Genomic_DNA"/>
</dbReference>
<dbReference type="AlphaFoldDB" id="A0A2T6CEZ0"/>
<evidence type="ECO:0000259" key="6">
    <source>
        <dbReference type="Pfam" id="PF00171"/>
    </source>
</evidence>
<dbReference type="Proteomes" id="UP000244092">
    <property type="component" value="Unassembled WGS sequence"/>
</dbReference>
<evidence type="ECO:0000256" key="1">
    <source>
        <dbReference type="ARBA" id="ARBA00009986"/>
    </source>
</evidence>
<dbReference type="InterPro" id="IPR016163">
    <property type="entry name" value="Ald_DH_C"/>
</dbReference>
<organism evidence="7 8">
    <name type="scientific">Sulfitobacter mediterraneus</name>
    <dbReference type="NCBI Taxonomy" id="83219"/>
    <lineage>
        <taxon>Bacteria</taxon>
        <taxon>Pseudomonadati</taxon>
        <taxon>Pseudomonadota</taxon>
        <taxon>Alphaproteobacteria</taxon>
        <taxon>Rhodobacterales</taxon>
        <taxon>Roseobacteraceae</taxon>
        <taxon>Sulfitobacter</taxon>
    </lineage>
</organism>
<dbReference type="FunFam" id="3.40.605.10:FF:000007">
    <property type="entry name" value="NAD/NADP-dependent betaine aldehyde dehydrogenase"/>
    <property type="match status" value="1"/>
</dbReference>
<dbReference type="InterPro" id="IPR015590">
    <property type="entry name" value="Aldehyde_DH_dom"/>
</dbReference>
<dbReference type="SUPFAM" id="SSF53720">
    <property type="entry name" value="ALDH-like"/>
    <property type="match status" value="2"/>
</dbReference>
<dbReference type="InterPro" id="IPR016161">
    <property type="entry name" value="Ald_DH/histidinol_DH"/>
</dbReference>
<evidence type="ECO:0000256" key="2">
    <source>
        <dbReference type="ARBA" id="ARBA00023002"/>
    </source>
</evidence>
<dbReference type="InterPro" id="IPR011408">
    <property type="entry name" value="Aldehyde_DH"/>
</dbReference>
<accession>A0A2T6CEZ0</accession>
<dbReference type="OrthoDB" id="9812625at2"/>
<protein>
    <submittedName>
        <fullName evidence="7">Aldehyde dehydrogenase (NAD+)</fullName>
    </submittedName>
</protein>
<comment type="caution">
    <text evidence="7">The sequence shown here is derived from an EMBL/GenBank/DDBJ whole genome shotgun (WGS) entry which is preliminary data.</text>
</comment>
<feature type="active site" evidence="4">
    <location>
        <position position="263"/>
    </location>
</feature>
<dbReference type="Pfam" id="PF00171">
    <property type="entry name" value="Aldedh"/>
    <property type="match status" value="2"/>
</dbReference>
<dbReference type="PANTHER" id="PTHR11699">
    <property type="entry name" value="ALDEHYDE DEHYDROGENASE-RELATED"/>
    <property type="match status" value="1"/>
</dbReference>
<dbReference type="Gene3D" id="3.40.309.10">
    <property type="entry name" value="Aldehyde Dehydrogenase, Chain A, domain 2"/>
    <property type="match status" value="1"/>
</dbReference>
<evidence type="ECO:0000256" key="3">
    <source>
        <dbReference type="PIRNR" id="PIRNR036490"/>
    </source>
</evidence>
<sequence length="780" mass="82714">MSVADIFETMEYGTAPEAAAEALAWLVDQGDRFGHFIDGAFTKAGDGFDSKNPATGEILATLSQATQADVDAAVKAARKAQPKWAALGGHGRAKYLYALARLLQKHSRLFAVLEVMDNGKPIREARDIDVPLAQRHFYYHAGMAQLMDSELPDAEALGVCGQIIPWNFPLLMLAWKIAPALAMGNTVVLKPAEYTSLTALLFADICRQAGLPKGVVNIVTGDGAVGEMIVNSDVDKIAFTGSTAVGRRIREATAGSGKALTLELGGKSPYIVFDDADLDSAVEGLVDAIWFNQGQVCCAGSRLLVHEPIADRFYAKLLARMNKLRVGSPLDKSIDVGALVDPVQLQSVSSMVEANTAGERFVSDAEMPAEGCFYPPTLITGLNPADTLMQEEIFGPVLVSTTFRTPAEAVQLANNTLYGLAATIWSENVNLALDIAPKLVAGIVWINGTNLMDAAAGFGGVRESGFGREGGWEGLSAYTKPKGNAKPLKSIDAFTGEGAPADPVDRTAKLYIGGKQARPDGGYSAPVWGKSGALLGHASLANRKDVRNAVEAAQAAKGWSKTTGHMRAQILYYIAENLAARHDEFASRLDAMQGGKSGAKEVDAAVRRLFTYAAWADKYDGQVHGVPIRGVALAMKEPVGVIGALCPAEAPLLGLISCMAPAIAMGNRVILSASEPFPLSATDFVQVLETSDVPAGVVNILTGPQSDIADPLARHMDVDAVWSFGAGELSGIIEKGSAHNLKRTWVNNGIARDWHGTAGEGREFLQAATEVKNIWVPYGE</sequence>
<evidence type="ECO:0000313" key="7">
    <source>
        <dbReference type="EMBL" id="PTX74075.1"/>
    </source>
</evidence>
<dbReference type="GO" id="GO:0016620">
    <property type="term" value="F:oxidoreductase activity, acting on the aldehyde or oxo group of donors, NAD or NADP as acceptor"/>
    <property type="evidence" value="ECO:0007669"/>
    <property type="project" value="UniProtKB-UniRule"/>
</dbReference>
<reference evidence="7 8" key="1">
    <citation type="submission" date="2018-04" db="EMBL/GenBank/DDBJ databases">
        <title>Genomic Encyclopedia of Archaeal and Bacterial Type Strains, Phase II (KMG-II): from individual species to whole genera.</title>
        <authorList>
            <person name="Goeker M."/>
        </authorList>
    </citation>
    <scope>NUCLEOTIDE SEQUENCE [LARGE SCALE GENOMIC DNA]</scope>
    <source>
        <strain evidence="7 8">DSM 12244</strain>
    </source>
</reference>
<keyword evidence="2 5" id="KW-0560">Oxidoreductase</keyword>
<proteinExistence type="inferred from homology"/>
<gene>
    <name evidence="7" type="ORF">C8N31_105274</name>
</gene>
<dbReference type="PROSITE" id="PS00687">
    <property type="entry name" value="ALDEHYDE_DEHYDR_GLU"/>
    <property type="match status" value="1"/>
</dbReference>
<evidence type="ECO:0000313" key="8">
    <source>
        <dbReference type="Proteomes" id="UP000244092"/>
    </source>
</evidence>
<dbReference type="FunFam" id="3.40.309.10:FF:000012">
    <property type="entry name" value="Betaine aldehyde dehydrogenase"/>
    <property type="match status" value="1"/>
</dbReference>
<dbReference type="RefSeq" id="WP_025049465.1">
    <property type="nucleotide sequence ID" value="NZ_QBKU01000005.1"/>
</dbReference>
<comment type="similarity">
    <text evidence="1 3 5">Belongs to the aldehyde dehydrogenase family.</text>
</comment>
<evidence type="ECO:0000256" key="4">
    <source>
        <dbReference type="PROSITE-ProRule" id="PRU10007"/>
    </source>
</evidence>
<dbReference type="PIRSF" id="PIRSF036490">
    <property type="entry name" value="Aldedh_dupl"/>
    <property type="match status" value="1"/>
</dbReference>
<feature type="domain" description="Aldehyde dehydrogenase" evidence="6">
    <location>
        <begin position="46"/>
        <end position="482"/>
    </location>
</feature>
<evidence type="ECO:0000256" key="5">
    <source>
        <dbReference type="RuleBase" id="RU003345"/>
    </source>
</evidence>
<feature type="domain" description="Aldehyde dehydrogenase" evidence="6">
    <location>
        <begin position="532"/>
        <end position="747"/>
    </location>
</feature>
<name>A0A2T6CEZ0_9RHOB</name>
<dbReference type="Gene3D" id="3.40.605.10">
    <property type="entry name" value="Aldehyde Dehydrogenase, Chain A, domain 1"/>
    <property type="match status" value="2"/>
</dbReference>
<dbReference type="InterPro" id="IPR029510">
    <property type="entry name" value="Ald_DH_CS_GLU"/>
</dbReference>
<dbReference type="InterPro" id="IPR016162">
    <property type="entry name" value="Ald_DH_N"/>
</dbReference>